<dbReference type="InterPro" id="IPR056260">
    <property type="entry name" value="Dredd_2nd"/>
</dbReference>
<dbReference type="Proteomes" id="UP000009046">
    <property type="component" value="Unassembled WGS sequence"/>
</dbReference>
<dbReference type="Gene3D" id="3.40.50.1460">
    <property type="match status" value="1"/>
</dbReference>
<feature type="domain" description="Caspase family p20" evidence="5">
    <location>
        <begin position="246"/>
        <end position="370"/>
    </location>
</feature>
<dbReference type="OrthoDB" id="6044770at2759"/>
<sequence>MDNPFLKEGWEKDYELRSTLSEITNRLKLWDQISLIFLMCKSPEYALITMKLLFKETSHSSRNNLFFNWLMEQNIFQNDSWKILFSEFLTIIQHYQSIKLLGYDKNEMKKKFLPKNNLKADSVSNIRKLLYNICEDLDKEDTRRLIEAMDLKNEIDYHNDDDEKGFKYLEYKFLLWSKYRVINLNPDENINLDALIKVLKSINFSNYVPGIEIIVEQSNINLIRNSIVIKSDFQHSECYPIIKKNNLGYCVIINEKVFTDSKFDTRWGTEKDVERLVEVFSNYGFDIRIHYDLTFDELITTLEFYTRAIDKNHSAFILIILSHGSENVIYTSDSQAVDMNTIEMVFQAEICPNLIGKPKIFIVQSCQGEKWQKMCMENENGNILRDGIIASKQKEEIFMGPQRGDSLIAWSTVQGFASFRDKYNGSWYIQEFCNELWRFGDVADLVEIFTRVNNNLRRKVYENQFMVPSMLLSLRAKVKFPHVEKNKQNAKRKILERIIFENVFEEFLLKNGDLIRLKNLIKK</sequence>
<keyword evidence="6" id="KW-0378">Hydrolase</keyword>
<dbReference type="PANTHER" id="PTHR48169:SF7">
    <property type="entry name" value="CASPASE 10"/>
    <property type="match status" value="1"/>
</dbReference>
<dbReference type="VEuPathDB" id="VectorBase:PHUM574530"/>
<dbReference type="FunCoup" id="E0W1C4">
    <property type="interactions" value="243"/>
</dbReference>
<dbReference type="RefSeq" id="XP_002432168.1">
    <property type="nucleotide sequence ID" value="XM_002432123.1"/>
</dbReference>
<dbReference type="EMBL" id="DS235869">
    <property type="protein sequence ID" value="EEB19430.1"/>
    <property type="molecule type" value="Genomic_DNA"/>
</dbReference>
<reference evidence="7" key="3">
    <citation type="submission" date="2020-05" db="UniProtKB">
        <authorList>
            <consortium name="EnsemblMetazoa"/>
        </authorList>
    </citation>
    <scope>IDENTIFICATION</scope>
    <source>
        <strain evidence="7">USDA</strain>
    </source>
</reference>
<dbReference type="GO" id="GO:0006915">
    <property type="term" value="P:apoptotic process"/>
    <property type="evidence" value="ECO:0007669"/>
    <property type="project" value="UniProtKB-KW"/>
</dbReference>
<dbReference type="EMBL" id="AAZO01006988">
    <property type="status" value="NOT_ANNOTATED_CDS"/>
    <property type="molecule type" value="Genomic_DNA"/>
</dbReference>
<dbReference type="AlphaFoldDB" id="E0W1C4"/>
<dbReference type="GO" id="GO:0005737">
    <property type="term" value="C:cytoplasm"/>
    <property type="evidence" value="ECO:0007669"/>
    <property type="project" value="UniProtKB-ARBA"/>
</dbReference>
<evidence type="ECO:0000259" key="4">
    <source>
        <dbReference type="PROSITE" id="PS50207"/>
    </source>
</evidence>
<dbReference type="GO" id="GO:0006508">
    <property type="term" value="P:proteolysis"/>
    <property type="evidence" value="ECO:0007669"/>
    <property type="project" value="InterPro"/>
</dbReference>
<evidence type="ECO:0000259" key="5">
    <source>
        <dbReference type="PROSITE" id="PS50208"/>
    </source>
</evidence>
<dbReference type="MEROPS" id="C14.040"/>
<dbReference type="PROSITE" id="PS50207">
    <property type="entry name" value="CASPASE_P10"/>
    <property type="match status" value="1"/>
</dbReference>
<evidence type="ECO:0000256" key="2">
    <source>
        <dbReference type="ARBA" id="ARBA00022703"/>
    </source>
</evidence>
<dbReference type="Pfam" id="PF23725">
    <property type="entry name" value="Dredd_N"/>
    <property type="match status" value="1"/>
</dbReference>
<dbReference type="InterPro" id="IPR011600">
    <property type="entry name" value="Pept_C14_caspase"/>
</dbReference>
<dbReference type="EnsemblMetazoa" id="PHUM574530-RA">
    <property type="protein sequence ID" value="PHUM574530-PA"/>
    <property type="gene ID" value="PHUM574530"/>
</dbReference>
<dbReference type="PRINTS" id="PR00376">
    <property type="entry name" value="IL1BCENZYME"/>
</dbReference>
<name>E0W1C4_PEDHC</name>
<gene>
    <name evidence="7" type="primary">8234955</name>
    <name evidence="6" type="ORF">Phum_PHUM574530</name>
</gene>
<dbReference type="InterPro" id="IPR029030">
    <property type="entry name" value="Caspase-like_dom_sf"/>
</dbReference>
<dbReference type="OMA" id="HGFEGAV"/>
<dbReference type="InterPro" id="IPR056259">
    <property type="entry name" value="Dredd_N"/>
</dbReference>
<keyword evidence="8" id="KW-1185">Reference proteome</keyword>
<dbReference type="HOGENOM" id="CLU_036904_4_2_1"/>
<evidence type="ECO:0000313" key="8">
    <source>
        <dbReference type="Proteomes" id="UP000009046"/>
    </source>
</evidence>
<dbReference type="CTD" id="8234955"/>
<accession>E0W1C4</accession>
<protein>
    <submittedName>
        <fullName evidence="6 7">Caspase-8, putative</fullName>
        <ecNumber evidence="6">3.4.22.36</ecNumber>
    </submittedName>
</protein>
<evidence type="ECO:0000313" key="6">
    <source>
        <dbReference type="EMBL" id="EEB19430.1"/>
    </source>
</evidence>
<evidence type="ECO:0000313" key="7">
    <source>
        <dbReference type="EnsemblMetazoa" id="PHUM574530-PA"/>
    </source>
</evidence>
<dbReference type="STRING" id="121224.E0W1C4"/>
<dbReference type="PANTHER" id="PTHR48169">
    <property type="entry name" value="DED DOMAIN-CONTAINING PROTEIN"/>
    <property type="match status" value="1"/>
</dbReference>
<proteinExistence type="inferred from homology"/>
<dbReference type="InterPro" id="IPR001309">
    <property type="entry name" value="Pept_C14_p20"/>
</dbReference>
<dbReference type="GeneID" id="8234955"/>
<organism>
    <name type="scientific">Pediculus humanus subsp. corporis</name>
    <name type="common">Body louse</name>
    <dbReference type="NCBI Taxonomy" id="121224"/>
    <lineage>
        <taxon>Eukaryota</taxon>
        <taxon>Metazoa</taxon>
        <taxon>Ecdysozoa</taxon>
        <taxon>Arthropoda</taxon>
        <taxon>Hexapoda</taxon>
        <taxon>Insecta</taxon>
        <taxon>Pterygota</taxon>
        <taxon>Neoptera</taxon>
        <taxon>Paraneoptera</taxon>
        <taxon>Psocodea</taxon>
        <taxon>Troctomorpha</taxon>
        <taxon>Phthiraptera</taxon>
        <taxon>Anoplura</taxon>
        <taxon>Pediculidae</taxon>
        <taxon>Pediculus</taxon>
    </lineage>
</organism>
<dbReference type="eggNOG" id="KOG3573">
    <property type="taxonomic scope" value="Eukaryota"/>
</dbReference>
<comment type="similarity">
    <text evidence="1 3">Belongs to the peptidase C14A family.</text>
</comment>
<dbReference type="Pfam" id="PF23724">
    <property type="entry name" value="Dredd_2nd"/>
    <property type="match status" value="1"/>
</dbReference>
<dbReference type="SMART" id="SM00115">
    <property type="entry name" value="CASc"/>
    <property type="match status" value="1"/>
</dbReference>
<dbReference type="InterPro" id="IPR015917">
    <property type="entry name" value="Pept_C14A"/>
</dbReference>
<dbReference type="InterPro" id="IPR002138">
    <property type="entry name" value="Pept_C14_p10"/>
</dbReference>
<dbReference type="GO" id="GO:0043067">
    <property type="term" value="P:regulation of programmed cell death"/>
    <property type="evidence" value="ECO:0007669"/>
    <property type="project" value="UniProtKB-ARBA"/>
</dbReference>
<reference evidence="6" key="1">
    <citation type="submission" date="2007-04" db="EMBL/GenBank/DDBJ databases">
        <title>Annotation of Pediculus humanus corporis strain USDA.</title>
        <authorList>
            <person name="Kirkness E."/>
            <person name="Hannick L."/>
            <person name="Hass B."/>
            <person name="Bruggner R."/>
            <person name="Lawson D."/>
            <person name="Bidwell S."/>
            <person name="Joardar V."/>
            <person name="Caler E."/>
            <person name="Walenz B."/>
            <person name="Inman J."/>
            <person name="Schobel S."/>
            <person name="Galinsky K."/>
            <person name="Amedeo P."/>
            <person name="Strausberg R."/>
        </authorList>
    </citation>
    <scope>NUCLEOTIDE SEQUENCE</scope>
    <source>
        <strain evidence="6">USDA</strain>
    </source>
</reference>
<dbReference type="InParanoid" id="E0W1C4"/>
<evidence type="ECO:0000256" key="3">
    <source>
        <dbReference type="RuleBase" id="RU003971"/>
    </source>
</evidence>
<dbReference type="GO" id="GO:0051604">
    <property type="term" value="P:protein maturation"/>
    <property type="evidence" value="ECO:0007669"/>
    <property type="project" value="UniProtKB-ARBA"/>
</dbReference>
<dbReference type="Pfam" id="PF00656">
    <property type="entry name" value="Peptidase_C14"/>
    <property type="match status" value="1"/>
</dbReference>
<keyword evidence="2" id="KW-0053">Apoptosis</keyword>
<dbReference type="GO" id="GO:0004197">
    <property type="term" value="F:cysteine-type endopeptidase activity"/>
    <property type="evidence" value="ECO:0007669"/>
    <property type="project" value="InterPro"/>
</dbReference>
<dbReference type="PROSITE" id="PS50208">
    <property type="entry name" value="CASPASE_P20"/>
    <property type="match status" value="1"/>
</dbReference>
<dbReference type="KEGG" id="phu:Phum_PHUM574530"/>
<reference evidence="6" key="2">
    <citation type="submission" date="2007-04" db="EMBL/GenBank/DDBJ databases">
        <title>The genome of the human body louse.</title>
        <authorList>
            <consortium name="The Human Body Louse Genome Consortium"/>
            <person name="Kirkness E."/>
            <person name="Walenz B."/>
            <person name="Hass B."/>
            <person name="Bruggner R."/>
            <person name="Strausberg R."/>
        </authorList>
    </citation>
    <scope>NUCLEOTIDE SEQUENCE</scope>
    <source>
        <strain evidence="6">USDA</strain>
    </source>
</reference>
<evidence type="ECO:0000256" key="1">
    <source>
        <dbReference type="ARBA" id="ARBA00010134"/>
    </source>
</evidence>
<dbReference type="EC" id="3.4.22.36" evidence="6"/>
<dbReference type="SUPFAM" id="SSF52129">
    <property type="entry name" value="Caspase-like"/>
    <property type="match status" value="1"/>
</dbReference>
<feature type="domain" description="Caspase family p10" evidence="4">
    <location>
        <begin position="401"/>
        <end position="456"/>
    </location>
</feature>